<accession>A0A1X0QXV9</accession>
<evidence type="ECO:0000313" key="1">
    <source>
        <dbReference type="EMBL" id="ORE04569.1"/>
    </source>
</evidence>
<dbReference type="VEuPathDB" id="FungiDB:BCV72DRAFT_13303"/>
<proteinExistence type="predicted"/>
<name>A0A1X0QXV9_RHIZD</name>
<protein>
    <submittedName>
        <fullName evidence="1">Uncharacterized protein</fullName>
    </submittedName>
</protein>
<sequence length="208" mass="23385">MPHNNNSSNQNEDFEAFESMINSMMQGAFSTLFRDMSHRLFEPVTTIIDGNHTQINSQPILDDYEGSDFRRLARKSKQNRRAEEIVREEREENEAQPAVSYNAIPPAVGAVTSALSNTIGSVFKHVFRYPDNSNNNAIVPSNNSNANNEITQQPSGIQWSYSSTRTTSQPDGTQITITTRKSNGISETTKRVHFPDGHVEETKEINHI</sequence>
<gene>
    <name evidence="1" type="ORF">BCV72DRAFT_13303</name>
</gene>
<dbReference type="AlphaFoldDB" id="A0A1X0QXV9"/>
<dbReference type="EMBL" id="KV921968">
    <property type="protein sequence ID" value="ORE04569.1"/>
    <property type="molecule type" value="Genomic_DNA"/>
</dbReference>
<organism evidence="1">
    <name type="scientific">Rhizopus microsporus var. microsporus</name>
    <dbReference type="NCBI Taxonomy" id="86635"/>
    <lineage>
        <taxon>Eukaryota</taxon>
        <taxon>Fungi</taxon>
        <taxon>Fungi incertae sedis</taxon>
        <taxon>Mucoromycota</taxon>
        <taxon>Mucoromycotina</taxon>
        <taxon>Mucoromycetes</taxon>
        <taxon>Mucorales</taxon>
        <taxon>Mucorineae</taxon>
        <taxon>Rhizopodaceae</taxon>
        <taxon>Rhizopus</taxon>
    </lineage>
</organism>
<dbReference type="Proteomes" id="UP000242414">
    <property type="component" value="Unassembled WGS sequence"/>
</dbReference>
<reference evidence="1" key="1">
    <citation type="journal article" date="2016" name="Proc. Natl. Acad. Sci. U.S.A.">
        <title>Lipid metabolic changes in an early divergent fungus govern the establishment of a mutualistic symbiosis with endobacteria.</title>
        <authorList>
            <person name="Lastovetsky O.A."/>
            <person name="Gaspar M.L."/>
            <person name="Mondo S.J."/>
            <person name="LaButti K.M."/>
            <person name="Sandor L."/>
            <person name="Grigoriev I.V."/>
            <person name="Henry S.A."/>
            <person name="Pawlowska T.E."/>
        </authorList>
    </citation>
    <scope>NUCLEOTIDE SEQUENCE [LARGE SCALE GENOMIC DNA]</scope>
    <source>
        <strain evidence="1">ATCC 52814</strain>
    </source>
</reference>
<dbReference type="OrthoDB" id="2441427at2759"/>